<dbReference type="Proteomes" id="UP000499080">
    <property type="component" value="Unassembled WGS sequence"/>
</dbReference>
<organism evidence="1 2">
    <name type="scientific">Araneus ventricosus</name>
    <name type="common">Orbweaver spider</name>
    <name type="synonym">Epeira ventricosa</name>
    <dbReference type="NCBI Taxonomy" id="182803"/>
    <lineage>
        <taxon>Eukaryota</taxon>
        <taxon>Metazoa</taxon>
        <taxon>Ecdysozoa</taxon>
        <taxon>Arthropoda</taxon>
        <taxon>Chelicerata</taxon>
        <taxon>Arachnida</taxon>
        <taxon>Araneae</taxon>
        <taxon>Araneomorphae</taxon>
        <taxon>Entelegynae</taxon>
        <taxon>Araneoidea</taxon>
        <taxon>Araneidae</taxon>
        <taxon>Araneus</taxon>
    </lineage>
</organism>
<dbReference type="EMBL" id="BGPR01015730">
    <property type="protein sequence ID" value="GBN70398.1"/>
    <property type="molecule type" value="Genomic_DNA"/>
</dbReference>
<evidence type="ECO:0000313" key="2">
    <source>
        <dbReference type="Proteomes" id="UP000499080"/>
    </source>
</evidence>
<accession>A0A4Y2R468</accession>
<gene>
    <name evidence="1" type="ORF">AVEN_157140_1</name>
</gene>
<keyword evidence="2" id="KW-1185">Reference proteome</keyword>
<reference evidence="1 2" key="1">
    <citation type="journal article" date="2019" name="Sci. Rep.">
        <title>Orb-weaving spider Araneus ventricosus genome elucidates the spidroin gene catalogue.</title>
        <authorList>
            <person name="Kono N."/>
            <person name="Nakamura H."/>
            <person name="Ohtoshi R."/>
            <person name="Moran D.A.P."/>
            <person name="Shinohara A."/>
            <person name="Yoshida Y."/>
            <person name="Fujiwara M."/>
            <person name="Mori M."/>
            <person name="Tomita M."/>
            <person name="Arakawa K."/>
        </authorList>
    </citation>
    <scope>NUCLEOTIDE SEQUENCE [LARGE SCALE GENOMIC DNA]</scope>
</reference>
<protein>
    <submittedName>
        <fullName evidence="1">Uncharacterized protein</fullName>
    </submittedName>
</protein>
<sequence length="130" mass="15121">MEENLSENRHAEVKIAHSSEISEECMDLLLPNRHFDSQLKDNPQDCGISVKVSDLQRLQSALPVAEISAYSRLQNKSRALLSRIVYQFYDRMLYMKNAHVEFPNFSCAKVQFYLDIRTDDGFRCEALQME</sequence>
<dbReference type="AlphaFoldDB" id="A0A4Y2R468"/>
<comment type="caution">
    <text evidence="1">The sequence shown here is derived from an EMBL/GenBank/DDBJ whole genome shotgun (WGS) entry which is preliminary data.</text>
</comment>
<proteinExistence type="predicted"/>
<evidence type="ECO:0000313" key="1">
    <source>
        <dbReference type="EMBL" id="GBN70398.1"/>
    </source>
</evidence>
<name>A0A4Y2R468_ARAVE</name>